<dbReference type="Proteomes" id="UP000037035">
    <property type="component" value="Unassembled WGS sequence"/>
</dbReference>
<sequence>NFNFNYHLAQSQVRIEHAIFILKGRFCSLHELWTQIRNCKEMKDIIKWIISCIILHNLLVDLKDQWNEIYGEDENYSAPVAEDNIENSNDGIHGILHPITLAHFEESP</sequence>
<dbReference type="EMBL" id="LAVV01011872">
    <property type="protein sequence ID" value="KNZ47293.1"/>
    <property type="molecule type" value="Genomic_DNA"/>
</dbReference>
<evidence type="ECO:0000313" key="1">
    <source>
        <dbReference type="EMBL" id="KNZ47293.1"/>
    </source>
</evidence>
<reference evidence="1 2" key="1">
    <citation type="submission" date="2015-08" db="EMBL/GenBank/DDBJ databases">
        <title>Next Generation Sequencing and Analysis of the Genome of Puccinia sorghi L Schw, the Causal Agent of Maize Common Rust.</title>
        <authorList>
            <person name="Rochi L."/>
            <person name="Burguener G."/>
            <person name="Darino M."/>
            <person name="Turjanski A."/>
            <person name="Kreff E."/>
            <person name="Dieguez M.J."/>
            <person name="Sacco F."/>
        </authorList>
    </citation>
    <scope>NUCLEOTIDE SEQUENCE [LARGE SCALE GENOMIC DNA]</scope>
    <source>
        <strain evidence="1 2">RO10H11247</strain>
    </source>
</reference>
<proteinExistence type="predicted"/>
<dbReference type="AlphaFoldDB" id="A0A0L6UFE5"/>
<protein>
    <recommendedName>
        <fullName evidence="3">DDE Tnp4 domain-containing protein</fullName>
    </recommendedName>
</protein>
<organism evidence="1 2">
    <name type="scientific">Puccinia sorghi</name>
    <dbReference type="NCBI Taxonomy" id="27349"/>
    <lineage>
        <taxon>Eukaryota</taxon>
        <taxon>Fungi</taxon>
        <taxon>Dikarya</taxon>
        <taxon>Basidiomycota</taxon>
        <taxon>Pucciniomycotina</taxon>
        <taxon>Pucciniomycetes</taxon>
        <taxon>Pucciniales</taxon>
        <taxon>Pucciniaceae</taxon>
        <taxon>Puccinia</taxon>
    </lineage>
</organism>
<comment type="caution">
    <text evidence="1">The sequence shown here is derived from an EMBL/GenBank/DDBJ whole genome shotgun (WGS) entry which is preliminary data.</text>
</comment>
<accession>A0A0L6UFE5</accession>
<name>A0A0L6UFE5_9BASI</name>
<dbReference type="VEuPathDB" id="FungiDB:VP01_6538g1"/>
<evidence type="ECO:0008006" key="3">
    <source>
        <dbReference type="Google" id="ProtNLM"/>
    </source>
</evidence>
<keyword evidence="2" id="KW-1185">Reference proteome</keyword>
<feature type="non-terminal residue" evidence="1">
    <location>
        <position position="1"/>
    </location>
</feature>
<gene>
    <name evidence="1" type="ORF">VP01_6538g1</name>
</gene>
<evidence type="ECO:0000313" key="2">
    <source>
        <dbReference type="Proteomes" id="UP000037035"/>
    </source>
</evidence>